<keyword evidence="3" id="KW-1185">Reference proteome</keyword>
<dbReference type="EMBL" id="AJIL01000296">
    <property type="protein sequence ID" value="KNE89822.1"/>
    <property type="molecule type" value="Genomic_DNA"/>
</dbReference>
<proteinExistence type="predicted"/>
<dbReference type="OrthoDB" id="10595419at2759"/>
<evidence type="ECO:0000313" key="3">
    <source>
        <dbReference type="Proteomes" id="UP000054564"/>
    </source>
</evidence>
<reference evidence="3" key="1">
    <citation type="submission" date="2014-03" db="EMBL/GenBank/DDBJ databases">
        <title>The Genome Sequence of Puccinia striiformis f. sp. tritici PST-78.</title>
        <authorList>
            <consortium name="The Broad Institute Genome Sequencing Platform"/>
            <person name="Cuomo C."/>
            <person name="Hulbert S."/>
            <person name="Chen X."/>
            <person name="Walker B."/>
            <person name="Young S.K."/>
            <person name="Zeng Q."/>
            <person name="Gargeya S."/>
            <person name="Fitzgerald M."/>
            <person name="Haas B."/>
            <person name="Abouelleil A."/>
            <person name="Alvarado L."/>
            <person name="Arachchi H.M."/>
            <person name="Berlin A.M."/>
            <person name="Chapman S.B."/>
            <person name="Goldberg J."/>
            <person name="Griggs A."/>
            <person name="Gujja S."/>
            <person name="Hansen M."/>
            <person name="Howarth C."/>
            <person name="Imamovic A."/>
            <person name="Larimer J."/>
            <person name="McCowan C."/>
            <person name="Montmayeur A."/>
            <person name="Murphy C."/>
            <person name="Neiman D."/>
            <person name="Pearson M."/>
            <person name="Priest M."/>
            <person name="Roberts A."/>
            <person name="Saif S."/>
            <person name="Shea T."/>
            <person name="Sisk P."/>
            <person name="Sykes S."/>
            <person name="Wortman J."/>
            <person name="Nusbaum C."/>
            <person name="Birren B."/>
        </authorList>
    </citation>
    <scope>NUCLEOTIDE SEQUENCE [LARGE SCALE GENOMIC DNA]</scope>
    <source>
        <strain evidence="3">race PST-78</strain>
    </source>
</reference>
<dbReference type="AlphaFoldDB" id="A0A0L0URU8"/>
<name>A0A0L0URU8_9BASI</name>
<feature type="compositionally biased region" description="Polar residues" evidence="1">
    <location>
        <begin position="197"/>
        <end position="211"/>
    </location>
</feature>
<comment type="caution">
    <text evidence="2">The sequence shown here is derived from an EMBL/GenBank/DDBJ whole genome shotgun (WGS) entry which is preliminary data.</text>
</comment>
<organism evidence="2 3">
    <name type="scientific">Puccinia striiformis f. sp. tritici PST-78</name>
    <dbReference type="NCBI Taxonomy" id="1165861"/>
    <lineage>
        <taxon>Eukaryota</taxon>
        <taxon>Fungi</taxon>
        <taxon>Dikarya</taxon>
        <taxon>Basidiomycota</taxon>
        <taxon>Pucciniomycotina</taxon>
        <taxon>Pucciniomycetes</taxon>
        <taxon>Pucciniales</taxon>
        <taxon>Pucciniaceae</taxon>
        <taxon>Puccinia</taxon>
    </lineage>
</organism>
<feature type="region of interest" description="Disordered" evidence="1">
    <location>
        <begin position="108"/>
        <end position="211"/>
    </location>
</feature>
<feature type="compositionally biased region" description="Basic and acidic residues" evidence="1">
    <location>
        <begin position="155"/>
        <end position="172"/>
    </location>
</feature>
<protein>
    <submittedName>
        <fullName evidence="2">Uncharacterized protein</fullName>
    </submittedName>
</protein>
<feature type="compositionally biased region" description="Basic residues" evidence="1">
    <location>
        <begin position="145"/>
        <end position="154"/>
    </location>
</feature>
<evidence type="ECO:0000256" key="1">
    <source>
        <dbReference type="SAM" id="MobiDB-lite"/>
    </source>
</evidence>
<sequence length="307" mass="34650">MASSGSQYHPKNSMARLGQASILSLITLKNMKFSGLVLSYLTLLLIQPTMQQAPLNPTLRLRAIGTFDGFKCPDLNEVATEEVSKESISCFGPIALTELPFSTSQLELRPDLPTGRHIGNSPDSLSPRKREGNVLAGKKVSFKPYSKKARLVIKKQKEPTHNKEARRQEEPPSTHINQPNGIDKKNKKPKDHHQIHEGTSQSQNEEKTNNVSPNVFNVYDWDYVREFSGHELISSRGDQQQEELTQLLASLNECKPLSQREDFFWIPREDAPRILRKFQKSGVGALHNFSRSSKRIALSEIVLRLSN</sequence>
<dbReference type="Proteomes" id="UP000054564">
    <property type="component" value="Unassembled WGS sequence"/>
</dbReference>
<gene>
    <name evidence="2" type="ORF">PSTG_16722</name>
</gene>
<accession>A0A0L0URU8</accession>
<evidence type="ECO:0000313" key="2">
    <source>
        <dbReference type="EMBL" id="KNE89822.1"/>
    </source>
</evidence>